<dbReference type="CDD" id="cd05155">
    <property type="entry name" value="APH_ChoK_like_1"/>
    <property type="match status" value="1"/>
</dbReference>
<dbReference type="Gene3D" id="3.30.200.20">
    <property type="entry name" value="Phosphorylase Kinase, domain 1"/>
    <property type="match status" value="1"/>
</dbReference>
<dbReference type="PANTHER" id="PTHR21310:SF42">
    <property type="entry name" value="BIFUNCTIONAL AAC_APH"/>
    <property type="match status" value="1"/>
</dbReference>
<name>A0A222IM15_RHIML</name>
<proteinExistence type="predicted"/>
<feature type="domain" description="Aminoglycoside phosphotransferase" evidence="1">
    <location>
        <begin position="36"/>
        <end position="261"/>
    </location>
</feature>
<dbReference type="PANTHER" id="PTHR21310">
    <property type="entry name" value="AMINOGLYCOSIDE PHOSPHOTRANSFERASE-RELATED-RELATED"/>
    <property type="match status" value="1"/>
</dbReference>
<accession>A0A222IM15</accession>
<dbReference type="Pfam" id="PF01636">
    <property type="entry name" value="APH"/>
    <property type="match status" value="1"/>
</dbReference>
<gene>
    <name evidence="2" type="ORF">GHK53_00110</name>
</gene>
<dbReference type="Proteomes" id="UP000429484">
    <property type="component" value="Unassembled WGS sequence"/>
</dbReference>
<evidence type="ECO:0000259" key="1">
    <source>
        <dbReference type="Pfam" id="PF01636"/>
    </source>
</evidence>
<dbReference type="RefSeq" id="WP_003533789.1">
    <property type="nucleotide sequence ID" value="NZ_BJNJ01000078.1"/>
</dbReference>
<dbReference type="EMBL" id="WISR01000001">
    <property type="protein sequence ID" value="MQW31320.1"/>
    <property type="molecule type" value="Genomic_DNA"/>
</dbReference>
<organism evidence="2 3">
    <name type="scientific">Rhizobium meliloti</name>
    <name type="common">Ensifer meliloti</name>
    <name type="synonym">Sinorhizobium meliloti</name>
    <dbReference type="NCBI Taxonomy" id="382"/>
    <lineage>
        <taxon>Bacteria</taxon>
        <taxon>Pseudomonadati</taxon>
        <taxon>Pseudomonadota</taxon>
        <taxon>Alphaproteobacteria</taxon>
        <taxon>Hyphomicrobiales</taxon>
        <taxon>Rhizobiaceae</taxon>
        <taxon>Sinorhizobium/Ensifer group</taxon>
        <taxon>Sinorhizobium</taxon>
    </lineage>
</organism>
<dbReference type="AlphaFoldDB" id="A0A222IM15"/>
<sequence>MSSAETPEISTALVEQLISEQFPQWADLPIRPVEFGGWDNRTFHLGDDMSVRLPSAAHYALQVEKEQHWLPRLAPHLPLRIPVPLAIGRPGRGYPWHWSVYRWLRGETATHAPIADLASFATTLGEFLAALQRIDAWSGPPPGQHNFYRGGPLAVYDHETRRAFEALEGTIDVAAARVVWEAALASAWNDDPVWFHGDVASGNLLVENGRLSAVIDFGTSGVGDPACDLSISWTMFDETSRAAFRDALPLDEETWARGRGWTLWKALIVAAEMPGTDRLEIEKSRRVIDALLSDHRRYG</sequence>
<evidence type="ECO:0000313" key="3">
    <source>
        <dbReference type="Proteomes" id="UP000429484"/>
    </source>
</evidence>
<protein>
    <submittedName>
        <fullName evidence="2">Phosphotransferase</fullName>
    </submittedName>
</protein>
<comment type="caution">
    <text evidence="2">The sequence shown here is derived from an EMBL/GenBank/DDBJ whole genome shotgun (WGS) entry which is preliminary data.</text>
</comment>
<evidence type="ECO:0000313" key="2">
    <source>
        <dbReference type="EMBL" id="MQW31320.1"/>
    </source>
</evidence>
<dbReference type="InterPro" id="IPR051678">
    <property type="entry name" value="AGP_Transferase"/>
</dbReference>
<reference evidence="2 3" key="1">
    <citation type="journal article" date="2013" name="Genome Biol.">
        <title>Comparative genomics of the core and accessory genomes of 48 Sinorhizobium strains comprising five genospecies.</title>
        <authorList>
            <person name="Sugawara M."/>
            <person name="Epstein B."/>
            <person name="Badgley B.D."/>
            <person name="Unno T."/>
            <person name="Xu L."/>
            <person name="Reese J."/>
            <person name="Gyaneshwar P."/>
            <person name="Denny R."/>
            <person name="Mudge J."/>
            <person name="Bharti A.K."/>
            <person name="Farmer A.D."/>
            <person name="May G.D."/>
            <person name="Woodward J.E."/>
            <person name="Medigue C."/>
            <person name="Vallenet D."/>
            <person name="Lajus A."/>
            <person name="Rouy Z."/>
            <person name="Martinez-Vaz B."/>
            <person name="Tiffin P."/>
            <person name="Young N.D."/>
            <person name="Sadowsky M.J."/>
        </authorList>
    </citation>
    <scope>NUCLEOTIDE SEQUENCE [LARGE SCALE GENOMIC DNA]</scope>
    <source>
        <strain evidence="2 3">N6B1</strain>
    </source>
</reference>
<dbReference type="InterPro" id="IPR011009">
    <property type="entry name" value="Kinase-like_dom_sf"/>
</dbReference>
<dbReference type="SUPFAM" id="SSF56112">
    <property type="entry name" value="Protein kinase-like (PK-like)"/>
    <property type="match status" value="1"/>
</dbReference>
<dbReference type="OMA" id="LHADLMP"/>
<dbReference type="Gene3D" id="3.90.1200.10">
    <property type="match status" value="1"/>
</dbReference>
<dbReference type="InterPro" id="IPR002575">
    <property type="entry name" value="Aminoglycoside_PTrfase"/>
</dbReference>